<dbReference type="Gene3D" id="1.20.1290.10">
    <property type="entry name" value="AhpD-like"/>
    <property type="match status" value="1"/>
</dbReference>
<dbReference type="SUPFAM" id="SSF69118">
    <property type="entry name" value="AhpD-like"/>
    <property type="match status" value="1"/>
</dbReference>
<dbReference type="GO" id="GO:0016491">
    <property type="term" value="F:oxidoreductase activity"/>
    <property type="evidence" value="ECO:0007669"/>
    <property type="project" value="TreeGrafter"/>
</dbReference>
<dbReference type="PANTHER" id="PTHR33930">
    <property type="entry name" value="ALKYL HYDROPEROXIDE REDUCTASE AHPD"/>
    <property type="match status" value="1"/>
</dbReference>
<comment type="caution">
    <text evidence="1">The sequence shown here is derived from an EMBL/GenBank/DDBJ whole genome shotgun (WGS) entry which is preliminary data.</text>
</comment>
<dbReference type="PANTHER" id="PTHR33930:SF2">
    <property type="entry name" value="BLR3452 PROTEIN"/>
    <property type="match status" value="1"/>
</dbReference>
<dbReference type="eggNOG" id="COG0599">
    <property type="taxonomic scope" value="Bacteria"/>
</dbReference>
<protein>
    <recommendedName>
        <fullName evidence="3">Carboxymuconolactone decarboxylase-like domain-containing protein</fullName>
    </recommendedName>
</protein>
<dbReference type="RefSeq" id="WP_021245142.1">
    <property type="nucleotide sequence ID" value="NZ_ATIB01000062.1"/>
</dbReference>
<dbReference type="PATRIC" id="fig|1114964.3.peg.2244"/>
<dbReference type="InterPro" id="IPR029032">
    <property type="entry name" value="AhpD-like"/>
</dbReference>
<evidence type="ECO:0000313" key="2">
    <source>
        <dbReference type="Proteomes" id="UP000015524"/>
    </source>
</evidence>
<organism evidence="1 2">
    <name type="scientific">Sphingobium baderi LL03</name>
    <dbReference type="NCBI Taxonomy" id="1114964"/>
    <lineage>
        <taxon>Bacteria</taxon>
        <taxon>Pseudomonadati</taxon>
        <taxon>Pseudomonadota</taxon>
        <taxon>Alphaproteobacteria</taxon>
        <taxon>Sphingomonadales</taxon>
        <taxon>Sphingomonadaceae</taxon>
        <taxon>Sphingobium</taxon>
    </lineage>
</organism>
<gene>
    <name evidence="1" type="ORF">L485_11495</name>
</gene>
<dbReference type="Proteomes" id="UP000015524">
    <property type="component" value="Unassembled WGS sequence"/>
</dbReference>
<accession>T0GBC7</accession>
<evidence type="ECO:0000313" key="1">
    <source>
        <dbReference type="EMBL" id="EQB01081.1"/>
    </source>
</evidence>
<name>T0GBC7_9SPHN</name>
<evidence type="ECO:0008006" key="3">
    <source>
        <dbReference type="Google" id="ProtNLM"/>
    </source>
</evidence>
<sequence length="218" mass="23608">MAQTSGVEIDDFRALVAAADVEEGEPLPAIERALIQLGLACALPSLNRDASQIAIVEAFKLGASAQQVQEVISIVAGLGVHSLMLTASLVAGAAGMADTDDVFLTPEEQERWDIRVGDDPFWDRMDKELPGFLRSMLKLSPTQFDAFFDFCAVPWKTRTVSARTKELLAMASDAMPTHRFMPGFRLHLTNAIKLGTGRRSLKECLDLASEAPPHVGVA</sequence>
<proteinExistence type="predicted"/>
<dbReference type="AlphaFoldDB" id="T0GBC7"/>
<reference evidence="1 2" key="1">
    <citation type="journal article" date="2013" name="Genome Announc.">
        <title>Draft Genome Sequence of a Hexachlorocyclohexane-Degrading Bacterium, Sphingobium baderi Strain LL03T.</title>
        <authorList>
            <person name="Kaur J."/>
            <person name="Verma H."/>
            <person name="Tripathi C."/>
            <person name="Khurana J.P."/>
            <person name="Lal R."/>
        </authorList>
    </citation>
    <scope>NUCLEOTIDE SEQUENCE [LARGE SCALE GENOMIC DNA]</scope>
    <source>
        <strain evidence="1 2">LL03</strain>
    </source>
</reference>
<keyword evidence="2" id="KW-1185">Reference proteome</keyword>
<dbReference type="OrthoDB" id="3824300at2"/>
<dbReference type="EMBL" id="ATIB01000062">
    <property type="protein sequence ID" value="EQB01081.1"/>
    <property type="molecule type" value="Genomic_DNA"/>
</dbReference>